<dbReference type="Proteomes" id="UP000440096">
    <property type="component" value="Unassembled WGS sequence"/>
</dbReference>
<evidence type="ECO:0000256" key="1">
    <source>
        <dbReference type="ARBA" id="ARBA00009986"/>
    </source>
</evidence>
<evidence type="ECO:0000313" key="4">
    <source>
        <dbReference type="EMBL" id="MTD52643.1"/>
    </source>
</evidence>
<dbReference type="Gene3D" id="3.40.309.10">
    <property type="entry name" value="Aldehyde Dehydrogenase, Chain A, domain 2"/>
    <property type="match status" value="1"/>
</dbReference>
<feature type="domain" description="Aldehyde dehydrogenase" evidence="3">
    <location>
        <begin position="1"/>
        <end position="157"/>
    </location>
</feature>
<dbReference type="InterPro" id="IPR016163">
    <property type="entry name" value="Ald_DH_C"/>
</dbReference>
<dbReference type="PANTHER" id="PTHR42804:SF1">
    <property type="entry name" value="ALDEHYDE DEHYDROGENASE-RELATED"/>
    <property type="match status" value="1"/>
</dbReference>
<keyword evidence="5" id="KW-1185">Reference proteome</keyword>
<dbReference type="PANTHER" id="PTHR42804">
    <property type="entry name" value="ALDEHYDE DEHYDROGENASE"/>
    <property type="match status" value="1"/>
</dbReference>
<evidence type="ECO:0000259" key="3">
    <source>
        <dbReference type="Pfam" id="PF00171"/>
    </source>
</evidence>
<dbReference type="EMBL" id="WMBA01000002">
    <property type="protein sequence ID" value="MTD52643.1"/>
    <property type="molecule type" value="Genomic_DNA"/>
</dbReference>
<dbReference type="GO" id="GO:0016620">
    <property type="term" value="F:oxidoreductase activity, acting on the aldehyde or oxo group of donors, NAD or NADP as acceptor"/>
    <property type="evidence" value="ECO:0007669"/>
    <property type="project" value="InterPro"/>
</dbReference>
<feature type="non-terminal residue" evidence="4">
    <location>
        <position position="1"/>
    </location>
</feature>
<dbReference type="RefSeq" id="WP_154754913.1">
    <property type="nucleotide sequence ID" value="NZ_WMBA01000002.1"/>
</dbReference>
<dbReference type="AlphaFoldDB" id="A0A6N7YUV5"/>
<proteinExistence type="inferred from homology"/>
<protein>
    <submittedName>
        <fullName evidence="4">Aldehyde dehydrogenase family protein</fullName>
    </submittedName>
</protein>
<dbReference type="Pfam" id="PF00171">
    <property type="entry name" value="Aldedh"/>
    <property type="match status" value="1"/>
</dbReference>
<keyword evidence="2" id="KW-0560">Oxidoreductase</keyword>
<reference evidence="4 5" key="1">
    <citation type="submission" date="2019-11" db="EMBL/GenBank/DDBJ databases">
        <title>Draft genome of Amycolatopsis RM579.</title>
        <authorList>
            <person name="Duangmal K."/>
            <person name="Mingma R."/>
        </authorList>
    </citation>
    <scope>NUCLEOTIDE SEQUENCE [LARGE SCALE GENOMIC DNA]</scope>
    <source>
        <strain evidence="4 5">RM579</strain>
    </source>
</reference>
<dbReference type="InterPro" id="IPR016161">
    <property type="entry name" value="Ald_DH/histidinol_DH"/>
</dbReference>
<evidence type="ECO:0000313" key="5">
    <source>
        <dbReference type="Proteomes" id="UP000440096"/>
    </source>
</evidence>
<name>A0A6N7YUV5_9PSEU</name>
<dbReference type="SUPFAM" id="SSF53720">
    <property type="entry name" value="ALDH-like"/>
    <property type="match status" value="1"/>
</dbReference>
<comment type="caution">
    <text evidence="4">The sequence shown here is derived from an EMBL/GenBank/DDBJ whole genome shotgun (WGS) entry which is preliminary data.</text>
</comment>
<comment type="similarity">
    <text evidence="1">Belongs to the aldehyde dehydrogenase family.</text>
</comment>
<dbReference type="OrthoDB" id="6882680at2"/>
<organism evidence="4 5">
    <name type="scientific">Amycolatopsis pithecellobii</name>
    <dbReference type="NCBI Taxonomy" id="664692"/>
    <lineage>
        <taxon>Bacteria</taxon>
        <taxon>Bacillati</taxon>
        <taxon>Actinomycetota</taxon>
        <taxon>Actinomycetes</taxon>
        <taxon>Pseudonocardiales</taxon>
        <taxon>Pseudonocardiaceae</taxon>
        <taxon>Amycolatopsis</taxon>
    </lineage>
</organism>
<dbReference type="InterPro" id="IPR015590">
    <property type="entry name" value="Aldehyde_DH_dom"/>
</dbReference>
<sequence>DPTSQLGPLIDKAAVKRIDGIVSEAATYGKILVRGGTPQDPELAAGAFFRPVLIEVDDVNTPIVQNEVFGPVQTFEVFDDEADAIRRANATEYGLAAAIFSRDEFRARRVGRELRVGNVWLNTWGLGTQLIAGDPVKQSGYGTTSGPTAVHTYQHLKRYGTAEPRH</sequence>
<dbReference type="InterPro" id="IPR016162">
    <property type="entry name" value="Ald_DH_N"/>
</dbReference>
<accession>A0A6N7YUV5</accession>
<dbReference type="Gene3D" id="3.40.605.10">
    <property type="entry name" value="Aldehyde Dehydrogenase, Chain A, domain 1"/>
    <property type="match status" value="1"/>
</dbReference>
<evidence type="ECO:0000256" key="2">
    <source>
        <dbReference type="ARBA" id="ARBA00023002"/>
    </source>
</evidence>
<gene>
    <name evidence="4" type="ORF">GKO32_01400</name>
</gene>